<dbReference type="EMBL" id="BAAAME010000010">
    <property type="protein sequence ID" value="GAA1752473.1"/>
    <property type="molecule type" value="Genomic_DNA"/>
</dbReference>
<name>A0ABN2KBJ6_9ACTN</name>
<keyword evidence="5" id="KW-0732">Signal</keyword>
<proteinExistence type="predicted"/>
<evidence type="ECO:0000313" key="7">
    <source>
        <dbReference type="EMBL" id="GAA1752473.1"/>
    </source>
</evidence>
<evidence type="ECO:0000259" key="6">
    <source>
        <dbReference type="PROSITE" id="PS50977"/>
    </source>
</evidence>
<dbReference type="Pfam" id="PF21351">
    <property type="entry name" value="TetR_C_41"/>
    <property type="match status" value="1"/>
</dbReference>
<dbReference type="InterPro" id="IPR050109">
    <property type="entry name" value="HTH-type_TetR-like_transc_reg"/>
</dbReference>
<dbReference type="SUPFAM" id="SSF46689">
    <property type="entry name" value="Homeodomain-like"/>
    <property type="match status" value="1"/>
</dbReference>
<dbReference type="RefSeq" id="WP_344203991.1">
    <property type="nucleotide sequence ID" value="NZ_BAAAME010000010.1"/>
</dbReference>
<dbReference type="InterPro" id="IPR023772">
    <property type="entry name" value="DNA-bd_HTH_TetR-type_CS"/>
</dbReference>
<evidence type="ECO:0000313" key="8">
    <source>
        <dbReference type="Proteomes" id="UP001501057"/>
    </source>
</evidence>
<protein>
    <submittedName>
        <fullName evidence="7">TetR/AcrR family transcriptional regulator</fullName>
    </submittedName>
</protein>
<organism evidence="7 8">
    <name type="scientific">Aeromicrobium alkaliterrae</name>
    <dbReference type="NCBI Taxonomy" id="302168"/>
    <lineage>
        <taxon>Bacteria</taxon>
        <taxon>Bacillati</taxon>
        <taxon>Actinomycetota</taxon>
        <taxon>Actinomycetes</taxon>
        <taxon>Propionibacteriales</taxon>
        <taxon>Nocardioidaceae</taxon>
        <taxon>Aeromicrobium</taxon>
    </lineage>
</organism>
<dbReference type="InterPro" id="IPR001647">
    <property type="entry name" value="HTH_TetR"/>
</dbReference>
<dbReference type="Proteomes" id="UP001501057">
    <property type="component" value="Unassembled WGS sequence"/>
</dbReference>
<accession>A0ABN2KBJ6</accession>
<dbReference type="PROSITE" id="PS50977">
    <property type="entry name" value="HTH_TETR_2"/>
    <property type="match status" value="1"/>
</dbReference>
<evidence type="ECO:0000256" key="3">
    <source>
        <dbReference type="ARBA" id="ARBA00023163"/>
    </source>
</evidence>
<dbReference type="InterPro" id="IPR009057">
    <property type="entry name" value="Homeodomain-like_sf"/>
</dbReference>
<feature type="domain" description="HTH tetR-type" evidence="6">
    <location>
        <begin position="10"/>
        <end position="70"/>
    </location>
</feature>
<evidence type="ECO:0000256" key="4">
    <source>
        <dbReference type="PROSITE-ProRule" id="PRU00335"/>
    </source>
</evidence>
<comment type="caution">
    <text evidence="7">The sequence shown here is derived from an EMBL/GenBank/DDBJ whole genome shotgun (WGS) entry which is preliminary data.</text>
</comment>
<dbReference type="Gene3D" id="1.10.357.10">
    <property type="entry name" value="Tetracycline Repressor, domain 2"/>
    <property type="match status" value="1"/>
</dbReference>
<reference evidence="7 8" key="1">
    <citation type="journal article" date="2019" name="Int. J. Syst. Evol. Microbiol.">
        <title>The Global Catalogue of Microorganisms (GCM) 10K type strain sequencing project: providing services to taxonomists for standard genome sequencing and annotation.</title>
        <authorList>
            <consortium name="The Broad Institute Genomics Platform"/>
            <consortium name="The Broad Institute Genome Sequencing Center for Infectious Disease"/>
            <person name="Wu L."/>
            <person name="Ma J."/>
        </authorList>
    </citation>
    <scope>NUCLEOTIDE SEQUENCE [LARGE SCALE GENOMIC DNA]</scope>
    <source>
        <strain evidence="7 8">JCM 13518</strain>
    </source>
</reference>
<evidence type="ECO:0000256" key="5">
    <source>
        <dbReference type="SAM" id="SignalP"/>
    </source>
</evidence>
<feature type="signal peptide" evidence="5">
    <location>
        <begin position="1"/>
        <end position="19"/>
    </location>
</feature>
<dbReference type="PANTHER" id="PTHR30055:SF234">
    <property type="entry name" value="HTH-TYPE TRANSCRIPTIONAL REGULATOR BETI"/>
    <property type="match status" value="1"/>
</dbReference>
<keyword evidence="8" id="KW-1185">Reference proteome</keyword>
<evidence type="ECO:0000256" key="1">
    <source>
        <dbReference type="ARBA" id="ARBA00023015"/>
    </source>
</evidence>
<gene>
    <name evidence="7" type="ORF">GCM10009710_35250</name>
</gene>
<dbReference type="PROSITE" id="PS01081">
    <property type="entry name" value="HTH_TETR_1"/>
    <property type="match status" value="1"/>
</dbReference>
<keyword evidence="3" id="KW-0804">Transcription</keyword>
<keyword evidence="2 4" id="KW-0238">DNA-binding</keyword>
<dbReference type="InterPro" id="IPR049484">
    <property type="entry name" value="Rv0078-like_C"/>
</dbReference>
<keyword evidence="1" id="KW-0805">Transcription regulation</keyword>
<feature type="chain" id="PRO_5045277093" evidence="5">
    <location>
        <begin position="20"/>
        <end position="192"/>
    </location>
</feature>
<dbReference type="Pfam" id="PF00440">
    <property type="entry name" value="TetR_N"/>
    <property type="match status" value="1"/>
</dbReference>
<feature type="DNA-binding region" description="H-T-H motif" evidence="4">
    <location>
        <begin position="33"/>
        <end position="52"/>
    </location>
</feature>
<sequence>MPRATAAAAALTAAQVLDAATDAFAERGFPAVSLDDVAQSAGVTRGAIYHHFSNKAGLFGAVAARLQAEVASAVVASAERAGGDPAVQLRAGCHAFLDAITAAPARRLLLVDAPAVMGWTQWRQLDAKSSGVHLREALADAGVEIDRLEATAALLSGAMNEAALWIAEQPSVDGPREQAHDVLDRLIDAQLR</sequence>
<evidence type="ECO:0000256" key="2">
    <source>
        <dbReference type="ARBA" id="ARBA00023125"/>
    </source>
</evidence>
<dbReference type="PANTHER" id="PTHR30055">
    <property type="entry name" value="HTH-TYPE TRANSCRIPTIONAL REGULATOR RUTR"/>
    <property type="match status" value="1"/>
</dbReference>
<dbReference type="PRINTS" id="PR00455">
    <property type="entry name" value="HTHTETR"/>
</dbReference>